<organism evidence="3 4">
    <name type="scientific">Cannabis sativa</name>
    <name type="common">Hemp</name>
    <name type="synonym">Marijuana</name>
    <dbReference type="NCBI Taxonomy" id="3483"/>
    <lineage>
        <taxon>Eukaryota</taxon>
        <taxon>Viridiplantae</taxon>
        <taxon>Streptophyta</taxon>
        <taxon>Embryophyta</taxon>
        <taxon>Tracheophyta</taxon>
        <taxon>Spermatophyta</taxon>
        <taxon>Magnoliopsida</taxon>
        <taxon>eudicotyledons</taxon>
        <taxon>Gunneridae</taxon>
        <taxon>Pentapetalae</taxon>
        <taxon>rosids</taxon>
        <taxon>fabids</taxon>
        <taxon>Rosales</taxon>
        <taxon>Cannabaceae</taxon>
        <taxon>Cannabis</taxon>
    </lineage>
</organism>
<comment type="caution">
    <text evidence="3">The sequence shown here is derived from an EMBL/GenBank/DDBJ whole genome shotgun (WGS) entry which is preliminary data.</text>
</comment>
<evidence type="ECO:0000313" key="4">
    <source>
        <dbReference type="Proteomes" id="UP000525078"/>
    </source>
</evidence>
<evidence type="ECO:0008006" key="5">
    <source>
        <dbReference type="Google" id="ProtNLM"/>
    </source>
</evidence>
<evidence type="ECO:0000256" key="1">
    <source>
        <dbReference type="SAM" id="MobiDB-lite"/>
    </source>
</evidence>
<evidence type="ECO:0000256" key="2">
    <source>
        <dbReference type="SAM" id="Phobius"/>
    </source>
</evidence>
<keyword evidence="2" id="KW-0812">Transmembrane</keyword>
<name>A0A7J6H3B5_CANSA</name>
<sequence>MGSHNKENGTDIIDLENGGEAMTSTSEEQKHDHNYNHDRDSDSDCKNQKKMLSKLRSGNLGKFRTIGRRGSADGLLLLGTSKNNVCLSSIGGDNDDDLDILVNGVEGKVGGGDNFVDKKKVNKKYSSKKKYPKPPRPPGGPSLDEADLKLVKEIWEHSRARRNSREKTKALKKLKANKTPSSNVNVLAMIITITFFLVIIFQVLVLHNPLHVIKKEFHTNKNKHTLEKRGGDVPLEASTVLVDTCGCISVSASSGTIQSDTILSEK</sequence>
<keyword evidence="2" id="KW-0472">Membrane</keyword>
<dbReference type="EMBL" id="JAATIP010000031">
    <property type="protein sequence ID" value="KAF4389756.1"/>
    <property type="molecule type" value="Genomic_DNA"/>
</dbReference>
<reference evidence="3 4" key="1">
    <citation type="journal article" date="2020" name="bioRxiv">
        <title>Sequence and annotation of 42 cannabis genomes reveals extensive copy number variation in cannabinoid synthesis and pathogen resistance genes.</title>
        <authorList>
            <person name="Mckernan K.J."/>
            <person name="Helbert Y."/>
            <person name="Kane L.T."/>
            <person name="Ebling H."/>
            <person name="Zhang L."/>
            <person name="Liu B."/>
            <person name="Eaton Z."/>
            <person name="Mclaughlin S."/>
            <person name="Kingan S."/>
            <person name="Baybayan P."/>
            <person name="Concepcion G."/>
            <person name="Jordan M."/>
            <person name="Riva A."/>
            <person name="Barbazuk W."/>
            <person name="Harkins T."/>
        </authorList>
    </citation>
    <scope>NUCLEOTIDE SEQUENCE [LARGE SCALE GENOMIC DNA]</scope>
    <source>
        <strain evidence="4">cv. Jamaican Lion 4</strain>
        <tissue evidence="3">Leaf</tissue>
    </source>
</reference>
<gene>
    <name evidence="3" type="ORF">F8388_009889</name>
</gene>
<proteinExistence type="predicted"/>
<dbReference type="Proteomes" id="UP000525078">
    <property type="component" value="Unassembled WGS sequence"/>
</dbReference>
<feature type="transmembrane region" description="Helical" evidence="2">
    <location>
        <begin position="186"/>
        <end position="206"/>
    </location>
</feature>
<feature type="compositionally biased region" description="Basic residues" evidence="1">
    <location>
        <begin position="121"/>
        <end position="133"/>
    </location>
</feature>
<keyword evidence="2" id="KW-1133">Transmembrane helix</keyword>
<evidence type="ECO:0000313" key="3">
    <source>
        <dbReference type="EMBL" id="KAF4389756.1"/>
    </source>
</evidence>
<feature type="region of interest" description="Disordered" evidence="1">
    <location>
        <begin position="1"/>
        <end position="46"/>
    </location>
</feature>
<accession>A0A7J6H3B5</accession>
<feature type="compositionally biased region" description="Basic and acidic residues" evidence="1">
    <location>
        <begin position="27"/>
        <end position="46"/>
    </location>
</feature>
<dbReference type="PANTHER" id="PTHR34188:SF21">
    <property type="entry name" value="BZIP DOMAIN-CONTAINING PROTEIN"/>
    <property type="match status" value="1"/>
</dbReference>
<feature type="region of interest" description="Disordered" evidence="1">
    <location>
        <begin position="121"/>
        <end position="143"/>
    </location>
</feature>
<protein>
    <recommendedName>
        <fullName evidence="5">Transmembrane protein</fullName>
    </recommendedName>
</protein>
<dbReference type="PANTHER" id="PTHR34188">
    <property type="entry name" value="OS01G0299500 PROTEIN"/>
    <property type="match status" value="1"/>
</dbReference>
<dbReference type="AlphaFoldDB" id="A0A7J6H3B5"/>